<feature type="domain" description="Glycosyltransferase subfamily 4-like N-terminal" evidence="1">
    <location>
        <begin position="8"/>
        <end position="157"/>
    </location>
</feature>
<dbReference type="Gene3D" id="3.40.50.2000">
    <property type="entry name" value="Glycogen Phosphorylase B"/>
    <property type="match status" value="2"/>
</dbReference>
<proteinExistence type="predicted"/>
<dbReference type="SUPFAM" id="SSF53756">
    <property type="entry name" value="UDP-Glycosyltransferase/glycogen phosphorylase"/>
    <property type="match status" value="1"/>
</dbReference>
<evidence type="ECO:0000259" key="1">
    <source>
        <dbReference type="Pfam" id="PF13579"/>
    </source>
</evidence>
<dbReference type="GO" id="GO:0016757">
    <property type="term" value="F:glycosyltransferase activity"/>
    <property type="evidence" value="ECO:0007669"/>
    <property type="project" value="UniProtKB-KW"/>
</dbReference>
<name>A0ABX8ZDS7_9SPHN</name>
<dbReference type="EC" id="2.4.-.-" evidence="2"/>
<keyword evidence="2" id="KW-0808">Transferase</keyword>
<protein>
    <submittedName>
        <fullName evidence="2">Glycosyltransferase</fullName>
        <ecNumber evidence="2">2.4.-.-</ecNumber>
    </submittedName>
</protein>
<dbReference type="RefSeq" id="WP_221421904.1">
    <property type="nucleotide sequence ID" value="NZ_CP081297.1"/>
</dbReference>
<gene>
    <name evidence="2" type="ORF">K3166_08870</name>
</gene>
<evidence type="ECO:0000313" key="2">
    <source>
        <dbReference type="EMBL" id="QZD86359.1"/>
    </source>
</evidence>
<evidence type="ECO:0000313" key="3">
    <source>
        <dbReference type="Proteomes" id="UP000824280"/>
    </source>
</evidence>
<sequence length="350" mass="38025">MFEAVVTQADILRSLDAEPVVLGLRDSASQDDVWRLKGCEVRLADVRGPAAFGYAPQLPELVRTARLDLLHLNGIWQYPSRVARKLADHSSLPLVISPHGMFDPWITRRNAWKKHLGRWFWERAAWKIANAFHALTHAEAADIANEAPGAKIGVVPNAAPPITSAMGRERPPMVLYLGRIHEKKNLSALMEAWLSVRSDLPSGASLTIAGWGDDEGIAAIESAMKGNRDTGIEFVGTAFGSQKAALLEIARFLILPSHSEGLPMAILEAWAARVPTIMSEHCHLPEGFTEGAAIDCGTSAGSIGAALRQAFALDHQEWQRMSDAAGGLAGGPFSQQSVAERWEEFYSALL</sequence>
<reference evidence="2 3" key="1">
    <citation type="submission" date="2021-08" db="EMBL/GenBank/DDBJ databases">
        <title>Comparative Genomics Analysis of the Genus Qipengyuania Reveals Extensive Genetic Diversity and Metabolic Versatility, Including the Description of Fifteen Novel Species.</title>
        <authorList>
            <person name="Liu Y."/>
        </authorList>
    </citation>
    <scope>NUCLEOTIDE SEQUENCE [LARGE SCALE GENOMIC DNA]</scope>
    <source>
        <strain evidence="2 3">1XM2-8</strain>
    </source>
</reference>
<dbReference type="Proteomes" id="UP000824280">
    <property type="component" value="Chromosome"/>
</dbReference>
<accession>A0ABX8ZDS7</accession>
<dbReference type="Pfam" id="PF13692">
    <property type="entry name" value="Glyco_trans_1_4"/>
    <property type="match status" value="1"/>
</dbReference>
<dbReference type="EMBL" id="CP081297">
    <property type="protein sequence ID" value="QZD86359.1"/>
    <property type="molecule type" value="Genomic_DNA"/>
</dbReference>
<keyword evidence="2" id="KW-0328">Glycosyltransferase</keyword>
<keyword evidence="3" id="KW-1185">Reference proteome</keyword>
<organism evidence="2 3">
    <name type="scientific">Qipengyuania psychrotolerans</name>
    <dbReference type="NCBI Taxonomy" id="2867238"/>
    <lineage>
        <taxon>Bacteria</taxon>
        <taxon>Pseudomonadati</taxon>
        <taxon>Pseudomonadota</taxon>
        <taxon>Alphaproteobacteria</taxon>
        <taxon>Sphingomonadales</taxon>
        <taxon>Erythrobacteraceae</taxon>
        <taxon>Qipengyuania</taxon>
    </lineage>
</organism>
<dbReference type="Pfam" id="PF13579">
    <property type="entry name" value="Glyco_trans_4_4"/>
    <property type="match status" value="1"/>
</dbReference>
<dbReference type="InterPro" id="IPR028098">
    <property type="entry name" value="Glyco_trans_4-like_N"/>
</dbReference>
<dbReference type="PANTHER" id="PTHR12526">
    <property type="entry name" value="GLYCOSYLTRANSFERASE"/>
    <property type="match status" value="1"/>
</dbReference>
<dbReference type="PANTHER" id="PTHR12526:SF637">
    <property type="entry name" value="GLYCOSYLTRANSFERASE EPSF-RELATED"/>
    <property type="match status" value="1"/>
</dbReference>